<dbReference type="PANTHER" id="PTHR43538">
    <property type="entry name" value="ALPHA-IPM SYNTHASE/HOMOCITRATE SYNTHASE"/>
    <property type="match status" value="1"/>
</dbReference>
<reference evidence="11" key="1">
    <citation type="submission" date="2020-10" db="EMBL/GenBank/DDBJ databases">
        <authorList>
            <person name="Gilroy R."/>
        </authorList>
    </citation>
    <scope>NUCLEOTIDE SEQUENCE</scope>
    <source>
        <strain evidence="11">11167</strain>
    </source>
</reference>
<accession>A0A9D9H6B7</accession>
<dbReference type="PROSITE" id="PS00816">
    <property type="entry name" value="AIPM_HOMOCIT_SYNTH_2"/>
    <property type="match status" value="1"/>
</dbReference>
<dbReference type="InterPro" id="IPR013709">
    <property type="entry name" value="2-isopropylmalate_synth_dimer"/>
</dbReference>
<evidence type="ECO:0000256" key="1">
    <source>
        <dbReference type="ARBA" id="ARBA00004743"/>
    </source>
</evidence>
<evidence type="ECO:0000256" key="8">
    <source>
        <dbReference type="NCBIfam" id="TIGR00977"/>
    </source>
</evidence>
<dbReference type="InterPro" id="IPR005675">
    <property type="entry name" value="Citramal_synthase"/>
</dbReference>
<comment type="caution">
    <text evidence="11">The sequence shown here is derived from an EMBL/GenBank/DDBJ whole genome shotgun (WGS) entry which is preliminary data.</text>
</comment>
<evidence type="ECO:0000256" key="9">
    <source>
        <dbReference type="RuleBase" id="RU003523"/>
    </source>
</evidence>
<dbReference type="CDD" id="cd07941">
    <property type="entry name" value="DRE_TIM_LeuA3"/>
    <property type="match status" value="1"/>
</dbReference>
<evidence type="ECO:0000313" key="12">
    <source>
        <dbReference type="Proteomes" id="UP000823633"/>
    </source>
</evidence>
<organism evidence="11 12">
    <name type="scientific">Candidatus Aphodenecus pullistercoris</name>
    <dbReference type="NCBI Taxonomy" id="2840669"/>
    <lineage>
        <taxon>Bacteria</taxon>
        <taxon>Pseudomonadati</taxon>
        <taxon>Spirochaetota</taxon>
        <taxon>Spirochaetia</taxon>
        <taxon>Spirochaetales</taxon>
        <taxon>Candidatus Aphodenecus</taxon>
    </lineage>
</organism>
<keyword evidence="6" id="KW-0100">Branched-chain amino acid biosynthesis</keyword>
<dbReference type="EMBL" id="JADIMU010000018">
    <property type="protein sequence ID" value="MBO8442695.1"/>
    <property type="molecule type" value="Genomic_DNA"/>
</dbReference>
<evidence type="ECO:0000256" key="7">
    <source>
        <dbReference type="ARBA" id="ARBA00048263"/>
    </source>
</evidence>
<dbReference type="GO" id="GO:0009097">
    <property type="term" value="P:isoleucine biosynthetic process"/>
    <property type="evidence" value="ECO:0007669"/>
    <property type="project" value="UniProtKB-UniRule"/>
</dbReference>
<dbReference type="GO" id="GO:0009098">
    <property type="term" value="P:L-leucine biosynthetic process"/>
    <property type="evidence" value="ECO:0007669"/>
    <property type="project" value="InterPro"/>
</dbReference>
<reference evidence="11" key="2">
    <citation type="journal article" date="2021" name="PeerJ">
        <title>Extensive microbial diversity within the chicken gut microbiome revealed by metagenomics and culture.</title>
        <authorList>
            <person name="Gilroy R."/>
            <person name="Ravi A."/>
            <person name="Getino M."/>
            <person name="Pursley I."/>
            <person name="Horton D.L."/>
            <person name="Alikhan N.F."/>
            <person name="Baker D."/>
            <person name="Gharbi K."/>
            <person name="Hall N."/>
            <person name="Watson M."/>
            <person name="Adriaenssens E.M."/>
            <person name="Foster-Nyarko E."/>
            <person name="Jarju S."/>
            <person name="Secka A."/>
            <person name="Antonio M."/>
            <person name="Oren A."/>
            <person name="Chaudhuri R.R."/>
            <person name="La Ragione R."/>
            <person name="Hildebrand F."/>
            <person name="Pallen M.J."/>
        </authorList>
    </citation>
    <scope>NUCLEOTIDE SEQUENCE</scope>
    <source>
        <strain evidence="11">11167</strain>
    </source>
</reference>
<evidence type="ECO:0000259" key="10">
    <source>
        <dbReference type="PROSITE" id="PS50991"/>
    </source>
</evidence>
<keyword evidence="3" id="KW-0028">Amino-acid biosynthesis</keyword>
<dbReference type="InterPro" id="IPR036230">
    <property type="entry name" value="LeuA_allosteric_dom_sf"/>
</dbReference>
<dbReference type="GO" id="GO:0003852">
    <property type="term" value="F:2-isopropylmalate synthase activity"/>
    <property type="evidence" value="ECO:0007669"/>
    <property type="project" value="InterPro"/>
</dbReference>
<dbReference type="InterPro" id="IPR054691">
    <property type="entry name" value="LeuA/HCS_post-cat"/>
</dbReference>
<evidence type="ECO:0000256" key="5">
    <source>
        <dbReference type="ARBA" id="ARBA00022679"/>
    </source>
</evidence>
<gene>
    <name evidence="11" type="ORF">IAC42_02895</name>
</gene>
<dbReference type="NCBIfam" id="TIGR00977">
    <property type="entry name" value="citramal_synth"/>
    <property type="match status" value="1"/>
</dbReference>
<dbReference type="SUPFAM" id="SSF51569">
    <property type="entry name" value="Aldolase"/>
    <property type="match status" value="1"/>
</dbReference>
<evidence type="ECO:0000256" key="6">
    <source>
        <dbReference type="ARBA" id="ARBA00023304"/>
    </source>
</evidence>
<dbReference type="Gene3D" id="3.20.20.70">
    <property type="entry name" value="Aldolase class I"/>
    <property type="match status" value="1"/>
</dbReference>
<sequence>MERRVAIFDSTLRDGSQGEGLSFSVDDKLRIVQLLDELGVAYIEAGNPASNVKDLSFFQRLGSLSLRTSQVVAFGSTRRAGISCDEDRNLQSLASCPVDVVAIFGKCWTFQVTDILRISLEENLELIRSSVAWLVGKGKRVFFDAEHFFDGWKEDRDYAMRCLEAAKEAGAEVLVLCETRGGRLPDEVEEAVRDVVATFPEDGIAIHAHNDSGCAVASSLAAVKAGASQVQGTLLGIGERCGNAALSTLIADLELKMGIRCISGRLEQLGGICKAVAALCNINIAPRSPYIGASAFAHKGGMHIDGVLKDPKSFEHVRPELVGSSRRLLMSEVAGRALLMRRIEAVMPGLGKDSEPVVALTELLKAKEAEGYQYEGAENSFDVLIYKELFHSEPFFTLIHYQTIGSLPYADPGSGASHTALVKASVRGESAIAAAEGRGPVNALDKALRGVLEQFYPSLRTVHLVDYKVRVLDGADATASRVRVLIDSSDGQDSWSTIGVSSDIIKASFLALSDSMEYKLFKDRNRRR</sequence>
<dbReference type="Proteomes" id="UP000823633">
    <property type="component" value="Unassembled WGS sequence"/>
</dbReference>
<dbReference type="SUPFAM" id="SSF110921">
    <property type="entry name" value="2-isopropylmalate synthase LeuA, allosteric (dimerisation) domain"/>
    <property type="match status" value="1"/>
</dbReference>
<dbReference type="Pfam" id="PF08502">
    <property type="entry name" value="LeuA_dimer"/>
    <property type="match status" value="1"/>
</dbReference>
<proteinExistence type="inferred from homology"/>
<dbReference type="Pfam" id="PF22617">
    <property type="entry name" value="HCS_D2"/>
    <property type="match status" value="1"/>
</dbReference>
<dbReference type="InterPro" id="IPR000891">
    <property type="entry name" value="PYR_CT"/>
</dbReference>
<dbReference type="InterPro" id="IPR013785">
    <property type="entry name" value="Aldolase_TIM"/>
</dbReference>
<dbReference type="EC" id="2.3.3.21" evidence="8"/>
<dbReference type="Pfam" id="PF00682">
    <property type="entry name" value="HMGL-like"/>
    <property type="match status" value="1"/>
</dbReference>
<comment type="pathway">
    <text evidence="1">Amino-acid biosynthesis; L-isoleucine biosynthesis; 2-oxobutanoate from pyruvate: step 1/3.</text>
</comment>
<comment type="similarity">
    <text evidence="2 9">Belongs to the alpha-IPM synthase/homocitrate synthase family.</text>
</comment>
<dbReference type="AlphaFoldDB" id="A0A9D9H6B7"/>
<feature type="domain" description="Pyruvate carboxyltransferase" evidence="10">
    <location>
        <begin position="5"/>
        <end position="270"/>
    </location>
</feature>
<dbReference type="PANTHER" id="PTHR43538:SF1">
    <property type="entry name" value="(R)-CITRAMALATE SYNTHASE"/>
    <property type="match status" value="1"/>
</dbReference>
<protein>
    <recommendedName>
        <fullName evidence="8">Citramalate synthase</fullName>
        <ecNumber evidence="8">2.3.3.21</ecNumber>
    </recommendedName>
</protein>
<dbReference type="GO" id="GO:0043714">
    <property type="term" value="F:(R)-citramalate synthase activity"/>
    <property type="evidence" value="ECO:0007669"/>
    <property type="project" value="UniProtKB-UniRule"/>
</dbReference>
<dbReference type="SMART" id="SM00917">
    <property type="entry name" value="LeuA_dimer"/>
    <property type="match status" value="1"/>
</dbReference>
<dbReference type="Gene3D" id="3.30.160.270">
    <property type="match status" value="1"/>
</dbReference>
<keyword evidence="4" id="KW-0412">Isoleucine biosynthesis</keyword>
<evidence type="ECO:0000256" key="3">
    <source>
        <dbReference type="ARBA" id="ARBA00022605"/>
    </source>
</evidence>
<evidence type="ECO:0000256" key="4">
    <source>
        <dbReference type="ARBA" id="ARBA00022624"/>
    </source>
</evidence>
<evidence type="ECO:0000313" key="11">
    <source>
        <dbReference type="EMBL" id="MBO8442695.1"/>
    </source>
</evidence>
<name>A0A9D9H6B7_9SPIR</name>
<dbReference type="InterPro" id="IPR002034">
    <property type="entry name" value="AIPM/Hcit_synth_CS"/>
</dbReference>
<evidence type="ECO:0000256" key="2">
    <source>
        <dbReference type="ARBA" id="ARBA00006154"/>
    </source>
</evidence>
<keyword evidence="5 9" id="KW-0808">Transferase</keyword>
<comment type="catalytic activity">
    <reaction evidence="7">
        <text>pyruvate + acetyl-CoA + H2O = (3R)-citramalate + CoA + H(+)</text>
        <dbReference type="Rhea" id="RHEA:19045"/>
        <dbReference type="ChEBI" id="CHEBI:15361"/>
        <dbReference type="ChEBI" id="CHEBI:15377"/>
        <dbReference type="ChEBI" id="CHEBI:15378"/>
        <dbReference type="ChEBI" id="CHEBI:30934"/>
        <dbReference type="ChEBI" id="CHEBI:57287"/>
        <dbReference type="ChEBI" id="CHEBI:57288"/>
        <dbReference type="EC" id="2.3.3.21"/>
    </reaction>
</comment>
<dbReference type="PROSITE" id="PS50991">
    <property type="entry name" value="PYR_CT"/>
    <property type="match status" value="1"/>
</dbReference>
<dbReference type="PROSITE" id="PS00815">
    <property type="entry name" value="AIPM_HOMOCIT_SYNTH_1"/>
    <property type="match status" value="1"/>
</dbReference>